<protein>
    <recommendedName>
        <fullName evidence="3">Coenzyme PQQ synthesis protein D (PqqD)</fullName>
    </recommendedName>
</protein>
<dbReference type="AlphaFoldDB" id="A0A1I6JI29"/>
<evidence type="ECO:0000313" key="2">
    <source>
        <dbReference type="Proteomes" id="UP000198877"/>
    </source>
</evidence>
<dbReference type="EMBL" id="FOYR01000005">
    <property type="protein sequence ID" value="SFR78581.1"/>
    <property type="molecule type" value="Genomic_DNA"/>
</dbReference>
<organism evidence="1 2">
    <name type="scientific">Microbacterium azadirachtae</name>
    <dbReference type="NCBI Taxonomy" id="582680"/>
    <lineage>
        <taxon>Bacteria</taxon>
        <taxon>Bacillati</taxon>
        <taxon>Actinomycetota</taxon>
        <taxon>Actinomycetes</taxon>
        <taxon>Micrococcales</taxon>
        <taxon>Microbacteriaceae</taxon>
        <taxon>Microbacterium</taxon>
    </lineage>
</organism>
<gene>
    <name evidence="1" type="ORF">SAMN04488591_3602</name>
</gene>
<sequence>MEPDPPWHAGCSVPEARRIVIRYRPAADVGVIDDGDAVYAARLPQGPIVVLAGTAAVIWRAACEQGDGTVADRAAGSVDRDTAAIVGAVDEFVADLVARGLLDRVAHGAGTVAD</sequence>
<evidence type="ECO:0000313" key="1">
    <source>
        <dbReference type="EMBL" id="SFR78581.1"/>
    </source>
</evidence>
<evidence type="ECO:0008006" key="3">
    <source>
        <dbReference type="Google" id="ProtNLM"/>
    </source>
</evidence>
<accession>A0A1I6JI29</accession>
<name>A0A1I6JI29_9MICO</name>
<dbReference type="Proteomes" id="UP000198877">
    <property type="component" value="Unassembled WGS sequence"/>
</dbReference>
<proteinExistence type="predicted"/>
<reference evidence="2" key="1">
    <citation type="submission" date="2016-10" db="EMBL/GenBank/DDBJ databases">
        <authorList>
            <person name="Varghese N."/>
            <person name="Submissions S."/>
        </authorList>
    </citation>
    <scope>NUCLEOTIDE SEQUENCE [LARGE SCALE GENOMIC DNA]</scope>
    <source>
        <strain evidence="2">CL127</strain>
    </source>
</reference>